<dbReference type="InterPro" id="IPR017927">
    <property type="entry name" value="FAD-bd_FR_type"/>
</dbReference>
<evidence type="ECO:0000313" key="10">
    <source>
        <dbReference type="EMBL" id="KXP14013.1"/>
    </source>
</evidence>
<dbReference type="SUPFAM" id="SSF63380">
    <property type="entry name" value="Riboflavin synthase domain-like"/>
    <property type="match status" value="1"/>
</dbReference>
<dbReference type="EMBL" id="LSRF01000008">
    <property type="protein sequence ID" value="KXP14013.1"/>
    <property type="molecule type" value="Genomic_DNA"/>
</dbReference>
<dbReference type="CDD" id="cd00207">
    <property type="entry name" value="fer2"/>
    <property type="match status" value="1"/>
</dbReference>
<keyword evidence="7" id="KW-0411">Iron-sulfur</keyword>
<dbReference type="Proteomes" id="UP000070258">
    <property type="component" value="Unassembled WGS sequence"/>
</dbReference>
<dbReference type="PROSITE" id="PS51384">
    <property type="entry name" value="FAD_FR"/>
    <property type="match status" value="1"/>
</dbReference>
<dbReference type="GO" id="GO:0016491">
    <property type="term" value="F:oxidoreductase activity"/>
    <property type="evidence" value="ECO:0007669"/>
    <property type="project" value="UniProtKB-KW"/>
</dbReference>
<dbReference type="InterPro" id="IPR006058">
    <property type="entry name" value="2Fe2S_fd_BS"/>
</dbReference>
<evidence type="ECO:0000259" key="8">
    <source>
        <dbReference type="PROSITE" id="PS51085"/>
    </source>
</evidence>
<dbReference type="PROSITE" id="PS00197">
    <property type="entry name" value="2FE2S_FER_1"/>
    <property type="match status" value="1"/>
</dbReference>
<evidence type="ECO:0000256" key="2">
    <source>
        <dbReference type="ARBA" id="ARBA00022630"/>
    </source>
</evidence>
<keyword evidence="6" id="KW-0408">Iron</keyword>
<keyword evidence="2" id="KW-0285">Flavoprotein</keyword>
<dbReference type="Gene3D" id="3.10.20.30">
    <property type="match status" value="1"/>
</dbReference>
<comment type="cofactor">
    <cofactor evidence="1">
        <name>FAD</name>
        <dbReference type="ChEBI" id="CHEBI:57692"/>
    </cofactor>
</comment>
<feature type="domain" description="2Fe-2S ferredoxin-type" evidence="8">
    <location>
        <begin position="231"/>
        <end position="318"/>
    </location>
</feature>
<evidence type="ECO:0000256" key="4">
    <source>
        <dbReference type="ARBA" id="ARBA00022723"/>
    </source>
</evidence>
<dbReference type="OrthoDB" id="502624at2"/>
<evidence type="ECO:0000259" key="9">
    <source>
        <dbReference type="PROSITE" id="PS51384"/>
    </source>
</evidence>
<dbReference type="GO" id="GO:0051537">
    <property type="term" value="F:2 iron, 2 sulfur cluster binding"/>
    <property type="evidence" value="ECO:0007669"/>
    <property type="project" value="UniProtKB-KW"/>
</dbReference>
<organism evidence="10 11">
    <name type="scientific">Tsukamurella pseudospumae</name>
    <dbReference type="NCBI Taxonomy" id="239498"/>
    <lineage>
        <taxon>Bacteria</taxon>
        <taxon>Bacillati</taxon>
        <taxon>Actinomycetota</taxon>
        <taxon>Actinomycetes</taxon>
        <taxon>Mycobacteriales</taxon>
        <taxon>Tsukamurellaceae</taxon>
        <taxon>Tsukamurella</taxon>
    </lineage>
</organism>
<comment type="caution">
    <text evidence="10">The sequence shown here is derived from an EMBL/GenBank/DDBJ whole genome shotgun (WGS) entry which is preliminary data.</text>
</comment>
<dbReference type="Pfam" id="PF00111">
    <property type="entry name" value="Fer2"/>
    <property type="match status" value="1"/>
</dbReference>
<dbReference type="STRING" id="239498.AXK60_22405"/>
<dbReference type="InterPro" id="IPR039261">
    <property type="entry name" value="FNR_nucleotide-bd"/>
</dbReference>
<dbReference type="InterPro" id="IPR036010">
    <property type="entry name" value="2Fe-2S_ferredoxin-like_sf"/>
</dbReference>
<evidence type="ECO:0000313" key="11">
    <source>
        <dbReference type="Proteomes" id="UP000070258"/>
    </source>
</evidence>
<feature type="domain" description="FAD-binding FR-type" evidence="9">
    <location>
        <begin position="4"/>
        <end position="106"/>
    </location>
</feature>
<dbReference type="CDD" id="cd06185">
    <property type="entry name" value="PDR_like"/>
    <property type="match status" value="1"/>
</dbReference>
<protein>
    <submittedName>
        <fullName evidence="10">Ferredoxin</fullName>
    </submittedName>
</protein>
<dbReference type="InterPro" id="IPR017938">
    <property type="entry name" value="Riboflavin_synthase-like_b-brl"/>
</dbReference>
<evidence type="ECO:0000256" key="7">
    <source>
        <dbReference type="ARBA" id="ARBA00023014"/>
    </source>
</evidence>
<proteinExistence type="predicted"/>
<dbReference type="InterPro" id="IPR001041">
    <property type="entry name" value="2Fe-2S_ferredoxin-type"/>
</dbReference>
<dbReference type="PANTHER" id="PTHR47354:SF1">
    <property type="entry name" value="CARNITINE MONOOXYGENASE REDUCTASE SUBUNIT"/>
    <property type="match status" value="1"/>
</dbReference>
<evidence type="ECO:0000256" key="6">
    <source>
        <dbReference type="ARBA" id="ARBA00023004"/>
    </source>
</evidence>
<sequence>MSVADALQLRVRQLRWESDNVVSLVLEHPAGESLPEWAPGAHIDVHLGSGLIRQYSLCGDPTDKTRYRVAVLKEEAGHGGSRYVHERLRPGDLLPTAGPRNNFDLIDSPEYVFLAGGIGITPILAMVAEAERRGARWELHYGGRSLDSMSFLGELAGYGDRVHLVPQDAEGILDLPSIMGTARPDTLVYACGPEPLLAAVEEAGAAWPSGCIQLERFKSVPREAGESSSDTEFRVVAERSEIAVTVAPGVSIMDALEGVGIDVPNSCRDGICGSCETRVLCGQPDHRDSILSADEQETGETMMLCVSRALSDELVLDI</sequence>
<dbReference type="InterPro" id="IPR012675">
    <property type="entry name" value="Beta-grasp_dom_sf"/>
</dbReference>
<evidence type="ECO:0000256" key="1">
    <source>
        <dbReference type="ARBA" id="ARBA00001974"/>
    </source>
</evidence>
<accession>A0A138AUB7</accession>
<dbReference type="Gene3D" id="3.40.50.80">
    <property type="entry name" value="Nucleotide-binding domain of ferredoxin-NADP reductase (FNR) module"/>
    <property type="match status" value="1"/>
</dbReference>
<keyword evidence="4" id="KW-0479">Metal-binding</keyword>
<evidence type="ECO:0000256" key="5">
    <source>
        <dbReference type="ARBA" id="ARBA00023002"/>
    </source>
</evidence>
<dbReference type="RefSeq" id="WP_068570290.1">
    <property type="nucleotide sequence ID" value="NZ_LSRF01000008.1"/>
</dbReference>
<gene>
    <name evidence="10" type="ORF">AXK60_22405</name>
</gene>
<keyword evidence="5" id="KW-0560">Oxidoreductase</keyword>
<name>A0A138AUB7_9ACTN</name>
<dbReference type="PROSITE" id="PS51085">
    <property type="entry name" value="2FE2S_FER_2"/>
    <property type="match status" value="1"/>
</dbReference>
<evidence type="ECO:0000256" key="3">
    <source>
        <dbReference type="ARBA" id="ARBA00022714"/>
    </source>
</evidence>
<dbReference type="PANTHER" id="PTHR47354">
    <property type="entry name" value="NADH OXIDOREDUCTASE HCR"/>
    <property type="match status" value="1"/>
</dbReference>
<dbReference type="PRINTS" id="PR00409">
    <property type="entry name" value="PHDIOXRDTASE"/>
</dbReference>
<dbReference type="Gene3D" id="2.40.30.10">
    <property type="entry name" value="Translation factors"/>
    <property type="match status" value="1"/>
</dbReference>
<dbReference type="SUPFAM" id="SSF52343">
    <property type="entry name" value="Ferredoxin reductase-like, C-terminal NADP-linked domain"/>
    <property type="match status" value="1"/>
</dbReference>
<dbReference type="AlphaFoldDB" id="A0A138AUB7"/>
<reference evidence="11" key="1">
    <citation type="submission" date="2016-02" db="EMBL/GenBank/DDBJ databases">
        <authorList>
            <person name="Wen L."/>
            <person name="He K."/>
            <person name="Yang H."/>
        </authorList>
    </citation>
    <scope>NUCLEOTIDE SEQUENCE [LARGE SCALE GENOMIC DNA]</scope>
    <source>
        <strain evidence="11">JCM 15929</strain>
    </source>
</reference>
<dbReference type="InterPro" id="IPR050415">
    <property type="entry name" value="MRET"/>
</dbReference>
<keyword evidence="3" id="KW-0001">2Fe-2S</keyword>
<dbReference type="GO" id="GO:0046872">
    <property type="term" value="F:metal ion binding"/>
    <property type="evidence" value="ECO:0007669"/>
    <property type="project" value="UniProtKB-KW"/>
</dbReference>
<dbReference type="SUPFAM" id="SSF54292">
    <property type="entry name" value="2Fe-2S ferredoxin-like"/>
    <property type="match status" value="1"/>
</dbReference>